<dbReference type="SMART" id="SM00028">
    <property type="entry name" value="TPR"/>
    <property type="match status" value="4"/>
</dbReference>
<keyword evidence="2 4" id="KW-0802">TPR repeat</keyword>
<dbReference type="Gene3D" id="1.25.40.10">
    <property type="entry name" value="Tetratricopeptide repeat domain"/>
    <property type="match status" value="2"/>
</dbReference>
<dbReference type="InterPro" id="IPR011990">
    <property type="entry name" value="TPR-like_helical_dom_sf"/>
</dbReference>
<name>A0A2U1CT39_9GAMM</name>
<dbReference type="GO" id="GO:0000160">
    <property type="term" value="P:phosphorelay signal transduction system"/>
    <property type="evidence" value="ECO:0007669"/>
    <property type="project" value="InterPro"/>
</dbReference>
<dbReference type="PANTHER" id="PTHR45586:SF14">
    <property type="entry name" value="TETRATRICOPEPTIDE TPR_2 REPEAT PROTEIN"/>
    <property type="match status" value="1"/>
</dbReference>
<evidence type="ECO:0000313" key="6">
    <source>
        <dbReference type="EMBL" id="PVY69601.1"/>
    </source>
</evidence>
<evidence type="ECO:0000256" key="3">
    <source>
        <dbReference type="PROSITE-ProRule" id="PRU00169"/>
    </source>
</evidence>
<feature type="modified residue" description="4-aspartylphosphate" evidence="3">
    <location>
        <position position="69"/>
    </location>
</feature>
<dbReference type="OrthoDB" id="7298659at2"/>
<gene>
    <name evidence="6" type="ORF">C8D92_1123</name>
</gene>
<keyword evidence="1" id="KW-0677">Repeat</keyword>
<dbReference type="InterPro" id="IPR019734">
    <property type="entry name" value="TPR_rpt"/>
</dbReference>
<dbReference type="EMBL" id="QEKQ01000012">
    <property type="protein sequence ID" value="PVY69601.1"/>
    <property type="molecule type" value="Genomic_DNA"/>
</dbReference>
<dbReference type="Pfam" id="PF13432">
    <property type="entry name" value="TPR_16"/>
    <property type="match status" value="3"/>
</dbReference>
<dbReference type="InterPro" id="IPR011006">
    <property type="entry name" value="CheY-like_superfamily"/>
</dbReference>
<comment type="caution">
    <text evidence="6">The sequence shown here is derived from an EMBL/GenBank/DDBJ whole genome shotgun (WGS) entry which is preliminary data.</text>
</comment>
<evidence type="ECO:0000256" key="4">
    <source>
        <dbReference type="PROSITE-ProRule" id="PRU00339"/>
    </source>
</evidence>
<evidence type="ECO:0000256" key="1">
    <source>
        <dbReference type="ARBA" id="ARBA00022737"/>
    </source>
</evidence>
<dbReference type="AlphaFoldDB" id="A0A2U1CT39"/>
<dbReference type="CDD" id="cd17589">
    <property type="entry name" value="REC_TPR"/>
    <property type="match status" value="1"/>
</dbReference>
<dbReference type="SUPFAM" id="SSF48452">
    <property type="entry name" value="TPR-like"/>
    <property type="match status" value="2"/>
</dbReference>
<dbReference type="PANTHER" id="PTHR45586">
    <property type="entry name" value="TPR REPEAT-CONTAINING PROTEIN PA4667"/>
    <property type="match status" value="1"/>
</dbReference>
<dbReference type="RefSeq" id="WP_116919873.1">
    <property type="nucleotide sequence ID" value="NZ_QEKQ01000012.1"/>
</dbReference>
<evidence type="ECO:0000256" key="2">
    <source>
        <dbReference type="ARBA" id="ARBA00022803"/>
    </source>
</evidence>
<protein>
    <submittedName>
        <fullName evidence="6">CheY-like chemotaxis protein</fullName>
    </submittedName>
</protein>
<keyword evidence="3" id="KW-0597">Phosphoprotein</keyword>
<dbReference type="Proteomes" id="UP000245887">
    <property type="component" value="Unassembled WGS sequence"/>
</dbReference>
<dbReference type="InterPro" id="IPR051012">
    <property type="entry name" value="CellSynth/LPSAsmb/PSIAsmb"/>
</dbReference>
<dbReference type="PROSITE" id="PS50005">
    <property type="entry name" value="TPR"/>
    <property type="match status" value="1"/>
</dbReference>
<evidence type="ECO:0000313" key="7">
    <source>
        <dbReference type="Proteomes" id="UP000245887"/>
    </source>
</evidence>
<sequence length="554" mass="63268">MTQTRDNDHWLAGELARLRFLVVDDFDHFRRSMCQMLLSMGATRIETVATASSALRMCTYDVFDVVLCDFNLGEDRNGQHILEELRYKALLRRTALFIMVTAETSRDRVMGAREYQPDGYLTKPINHSVLHQRLGALIRQRSTLLPINREIDLENYPRAISLCRERLQSEPRYRTWLLKTMADLYLRLGDDRHARKIYQDVLDKRDVPWARLGLGRVLLSEGYLQEAIACFRHLVRNQPDTMEAYDLLATALVAANQPREAQRTLQRAVAVSPHAILRWRQLAELANRNQDLETACEAWQQAVTQGTLSIHDHPDHYLGLARSLSDLAGTDTTADGQKRAEDAIQMVRTLSERFPDAFTSRLQAQLVESRTHAGQGRTDEASRCLNEVIQRLDLTQVDAPTGLEVARTYYATGQPDKATPLLHDLAQRYEDDPDQIEAIEQLLDEPVDFAQRMKARRDNRKGIDAFEQGDLSAAVNAFRSALAMVPQHTALNLNLIQVLLSRQADTPLDDADLAECWRCLQALEGLPSQHRQYRRYLTLRRKVEALTHAHDSPD</sequence>
<evidence type="ECO:0000259" key="5">
    <source>
        <dbReference type="PROSITE" id="PS50110"/>
    </source>
</evidence>
<reference evidence="6 7" key="1">
    <citation type="submission" date="2018-04" db="EMBL/GenBank/DDBJ databases">
        <title>Genomic Encyclopedia of Type Strains, Phase IV (KMG-IV): sequencing the most valuable type-strain genomes for metagenomic binning, comparative biology and taxonomic classification.</title>
        <authorList>
            <person name="Goeker M."/>
        </authorList>
    </citation>
    <scope>NUCLEOTIDE SEQUENCE [LARGE SCALE GENOMIC DNA]</scope>
    <source>
        <strain evidence="6 7">DSM 28688</strain>
    </source>
</reference>
<dbReference type="SMART" id="SM00448">
    <property type="entry name" value="REC"/>
    <property type="match status" value="1"/>
</dbReference>
<dbReference type="Pfam" id="PF00072">
    <property type="entry name" value="Response_reg"/>
    <property type="match status" value="1"/>
</dbReference>
<dbReference type="SUPFAM" id="SSF52172">
    <property type="entry name" value="CheY-like"/>
    <property type="match status" value="1"/>
</dbReference>
<feature type="domain" description="Response regulatory" evidence="5">
    <location>
        <begin position="19"/>
        <end position="138"/>
    </location>
</feature>
<dbReference type="PROSITE" id="PS50110">
    <property type="entry name" value="RESPONSE_REGULATORY"/>
    <property type="match status" value="1"/>
</dbReference>
<dbReference type="Gene3D" id="3.40.50.2300">
    <property type="match status" value="1"/>
</dbReference>
<dbReference type="InterPro" id="IPR001789">
    <property type="entry name" value="Sig_transdc_resp-reg_receiver"/>
</dbReference>
<organism evidence="6 7">
    <name type="scientific">Tamilnaduibacter salinus</name>
    <dbReference type="NCBI Taxonomy" id="1484056"/>
    <lineage>
        <taxon>Bacteria</taxon>
        <taxon>Pseudomonadati</taxon>
        <taxon>Pseudomonadota</taxon>
        <taxon>Gammaproteobacteria</taxon>
        <taxon>Pseudomonadales</taxon>
        <taxon>Marinobacteraceae</taxon>
        <taxon>Tamilnaduibacter</taxon>
    </lineage>
</organism>
<proteinExistence type="predicted"/>
<feature type="repeat" description="TPR" evidence="4">
    <location>
        <begin position="208"/>
        <end position="241"/>
    </location>
</feature>
<accession>A0A2U1CT39</accession>